<feature type="region of interest" description="Disordered" evidence="9">
    <location>
        <begin position="473"/>
        <end position="495"/>
    </location>
</feature>
<name>A0A1G2AZF9_9BACT</name>
<evidence type="ECO:0000313" key="12">
    <source>
        <dbReference type="Proteomes" id="UP000176952"/>
    </source>
</evidence>
<feature type="domain" description="Histidine kinase" evidence="10">
    <location>
        <begin position="249"/>
        <end position="468"/>
    </location>
</feature>
<dbReference type="InterPro" id="IPR036890">
    <property type="entry name" value="HATPase_C_sf"/>
</dbReference>
<evidence type="ECO:0000256" key="2">
    <source>
        <dbReference type="ARBA" id="ARBA00012438"/>
    </source>
</evidence>
<dbReference type="SMART" id="SM00388">
    <property type="entry name" value="HisKA"/>
    <property type="match status" value="1"/>
</dbReference>
<keyword evidence="5" id="KW-0418">Kinase</keyword>
<dbReference type="AlphaFoldDB" id="A0A1G2AZF9"/>
<dbReference type="CDD" id="cd00075">
    <property type="entry name" value="HATPase"/>
    <property type="match status" value="1"/>
</dbReference>
<dbReference type="PRINTS" id="PR00344">
    <property type="entry name" value="BCTRLSENSOR"/>
</dbReference>
<evidence type="ECO:0000256" key="1">
    <source>
        <dbReference type="ARBA" id="ARBA00000085"/>
    </source>
</evidence>
<evidence type="ECO:0000256" key="3">
    <source>
        <dbReference type="ARBA" id="ARBA00022553"/>
    </source>
</evidence>
<dbReference type="EC" id="2.7.13.3" evidence="2"/>
<dbReference type="Gene3D" id="3.30.565.10">
    <property type="entry name" value="Histidine kinase-like ATPase, C-terminal domain"/>
    <property type="match status" value="1"/>
</dbReference>
<dbReference type="InterPro" id="IPR029016">
    <property type="entry name" value="GAF-like_dom_sf"/>
</dbReference>
<feature type="coiled-coil region" evidence="8">
    <location>
        <begin position="1"/>
        <end position="28"/>
    </location>
</feature>
<evidence type="ECO:0000256" key="5">
    <source>
        <dbReference type="ARBA" id="ARBA00022777"/>
    </source>
</evidence>
<dbReference type="InterPro" id="IPR003594">
    <property type="entry name" value="HATPase_dom"/>
</dbReference>
<dbReference type="InterPro" id="IPR005467">
    <property type="entry name" value="His_kinase_dom"/>
</dbReference>
<dbReference type="STRING" id="1798542.A3F54_04040"/>
<evidence type="ECO:0000256" key="8">
    <source>
        <dbReference type="SAM" id="Coils"/>
    </source>
</evidence>
<dbReference type="CDD" id="cd00082">
    <property type="entry name" value="HisKA"/>
    <property type="match status" value="1"/>
</dbReference>
<comment type="catalytic activity">
    <reaction evidence="1">
        <text>ATP + protein L-histidine = ADP + protein N-phospho-L-histidine.</text>
        <dbReference type="EC" id="2.7.13.3"/>
    </reaction>
</comment>
<gene>
    <name evidence="11" type="ORF">A3F54_04040</name>
</gene>
<dbReference type="InterPro" id="IPR003661">
    <property type="entry name" value="HisK_dim/P_dom"/>
</dbReference>
<dbReference type="Pfam" id="PF02518">
    <property type="entry name" value="HATPase_c"/>
    <property type="match status" value="1"/>
</dbReference>
<reference evidence="11 12" key="1">
    <citation type="journal article" date="2016" name="Nat. Commun.">
        <title>Thousands of microbial genomes shed light on interconnected biogeochemical processes in an aquifer system.</title>
        <authorList>
            <person name="Anantharaman K."/>
            <person name="Brown C.T."/>
            <person name="Hug L.A."/>
            <person name="Sharon I."/>
            <person name="Castelle C.J."/>
            <person name="Probst A.J."/>
            <person name="Thomas B.C."/>
            <person name="Singh A."/>
            <person name="Wilkins M.J."/>
            <person name="Karaoz U."/>
            <person name="Brodie E.L."/>
            <person name="Williams K.H."/>
            <person name="Hubbard S.S."/>
            <person name="Banfield J.F."/>
        </authorList>
    </citation>
    <scope>NUCLEOTIDE SEQUENCE [LARGE SCALE GENOMIC DNA]</scope>
</reference>
<keyword evidence="6" id="KW-0902">Two-component regulatory system</keyword>
<sequence length="495" mass="55004">MDDLTNTKTNLIGRRKQLEQDLAQVSAEMYRRNKELADTNRILSLLRTIDSLMLESRDSLQVVCGQIATFVSAMAEYPFVAILSRQTTQTHRPDLEVYGWAVAEELKNHKSDIVGRIRVNPTSAWLNNSAKTIFIDLKTVPIDKAAISLGCSVASIKQLVSEIPLQAIYVIKLMARQNLVGLMVIGFTGVNAKLLPRDEALLDRLGEAVGVAIDNKVLFEENQYVLKQLRQTNQKLRDLDETKDEFISMASHQLRTPLTSVKGYVSMVLEGDVGKISEEQKKLLSQAFISSQRMVYLIADLLNVSRLKTGKFVIQRQPAQLADVIESEISQLVETAKGRKLELSFQKPENFPIVNLDETKIRQVIMNFVDNAIYYTPAGGHIQVNLVDKGESIEFTVVDDGIGVPKEEQKNMFTKFYRAANAQKARPDGTGLGLFMAQKVIVAQGGAIIFHSEPGKGSTFGFSFSKAKLEELSKTKQTKPAPENPPATAADETKT</sequence>
<evidence type="ECO:0000256" key="7">
    <source>
        <dbReference type="ARBA" id="ARBA00023136"/>
    </source>
</evidence>
<dbReference type="Gene3D" id="3.30.450.40">
    <property type="match status" value="1"/>
</dbReference>
<dbReference type="GO" id="GO:0000155">
    <property type="term" value="F:phosphorelay sensor kinase activity"/>
    <property type="evidence" value="ECO:0007669"/>
    <property type="project" value="InterPro"/>
</dbReference>
<dbReference type="FunFam" id="1.10.287.130:FF:000001">
    <property type="entry name" value="Two-component sensor histidine kinase"/>
    <property type="match status" value="1"/>
</dbReference>
<dbReference type="Proteomes" id="UP000176952">
    <property type="component" value="Unassembled WGS sequence"/>
</dbReference>
<keyword evidence="8" id="KW-0175">Coiled coil</keyword>
<keyword evidence="3" id="KW-0597">Phosphoprotein</keyword>
<dbReference type="PANTHER" id="PTHR43711">
    <property type="entry name" value="TWO-COMPONENT HISTIDINE KINASE"/>
    <property type="match status" value="1"/>
</dbReference>
<evidence type="ECO:0000256" key="9">
    <source>
        <dbReference type="SAM" id="MobiDB-lite"/>
    </source>
</evidence>
<dbReference type="SUPFAM" id="SSF55874">
    <property type="entry name" value="ATPase domain of HSP90 chaperone/DNA topoisomerase II/histidine kinase"/>
    <property type="match status" value="1"/>
</dbReference>
<dbReference type="Pfam" id="PF00512">
    <property type="entry name" value="HisKA"/>
    <property type="match status" value="1"/>
</dbReference>
<dbReference type="EMBL" id="MHKD01000033">
    <property type="protein sequence ID" value="OGY82331.1"/>
    <property type="molecule type" value="Genomic_DNA"/>
</dbReference>
<dbReference type="SMART" id="SM00387">
    <property type="entry name" value="HATPase_c"/>
    <property type="match status" value="1"/>
</dbReference>
<dbReference type="Gene3D" id="1.10.287.130">
    <property type="match status" value="1"/>
</dbReference>
<dbReference type="InterPro" id="IPR050736">
    <property type="entry name" value="Sensor_HK_Regulatory"/>
</dbReference>
<dbReference type="InterPro" id="IPR004358">
    <property type="entry name" value="Sig_transdc_His_kin-like_C"/>
</dbReference>
<protein>
    <recommendedName>
        <fullName evidence="2">histidine kinase</fullName>
        <ecNumber evidence="2">2.7.13.3</ecNumber>
    </recommendedName>
</protein>
<dbReference type="SUPFAM" id="SSF47384">
    <property type="entry name" value="Homodimeric domain of signal transducing histidine kinase"/>
    <property type="match status" value="1"/>
</dbReference>
<evidence type="ECO:0000256" key="4">
    <source>
        <dbReference type="ARBA" id="ARBA00022679"/>
    </source>
</evidence>
<organism evidence="11 12">
    <name type="scientific">Candidatus Kerfeldbacteria bacterium RIFCSPHIGHO2_12_FULL_48_17</name>
    <dbReference type="NCBI Taxonomy" id="1798542"/>
    <lineage>
        <taxon>Bacteria</taxon>
        <taxon>Candidatus Kerfeldiibacteriota</taxon>
    </lineage>
</organism>
<evidence type="ECO:0000313" key="11">
    <source>
        <dbReference type="EMBL" id="OGY82331.1"/>
    </source>
</evidence>
<accession>A0A1G2AZF9</accession>
<evidence type="ECO:0000259" key="10">
    <source>
        <dbReference type="PROSITE" id="PS50109"/>
    </source>
</evidence>
<evidence type="ECO:0000256" key="6">
    <source>
        <dbReference type="ARBA" id="ARBA00023012"/>
    </source>
</evidence>
<proteinExistence type="predicted"/>
<dbReference type="PROSITE" id="PS50109">
    <property type="entry name" value="HIS_KIN"/>
    <property type="match status" value="1"/>
</dbReference>
<dbReference type="FunFam" id="3.30.565.10:FF:000006">
    <property type="entry name" value="Sensor histidine kinase WalK"/>
    <property type="match status" value="1"/>
</dbReference>
<keyword evidence="4" id="KW-0808">Transferase</keyword>
<dbReference type="PANTHER" id="PTHR43711:SF31">
    <property type="entry name" value="HISTIDINE KINASE"/>
    <property type="match status" value="1"/>
</dbReference>
<dbReference type="InterPro" id="IPR036097">
    <property type="entry name" value="HisK_dim/P_sf"/>
</dbReference>
<keyword evidence="7" id="KW-0472">Membrane</keyword>
<comment type="caution">
    <text evidence="11">The sequence shown here is derived from an EMBL/GenBank/DDBJ whole genome shotgun (WGS) entry which is preliminary data.</text>
</comment>